<keyword evidence="2" id="KW-1185">Reference proteome</keyword>
<dbReference type="AlphaFoldDB" id="A0A346Y055"/>
<dbReference type="KEGG" id="euz:DVS28_a3176"/>
<dbReference type="OrthoDB" id="9828745at2"/>
<evidence type="ECO:0000313" key="1">
    <source>
        <dbReference type="EMBL" id="AXV07852.1"/>
    </source>
</evidence>
<gene>
    <name evidence="1" type="ORF">DVS28_a3176</name>
</gene>
<proteinExistence type="predicted"/>
<reference evidence="1 2" key="1">
    <citation type="submission" date="2018-09" db="EMBL/GenBank/DDBJ databases">
        <title>Complete genome sequence of Euzebya sp. DY32-46 isolated from seawater of Pacific Ocean.</title>
        <authorList>
            <person name="Xu L."/>
            <person name="Wu Y.-H."/>
            <person name="Xu X.-W."/>
        </authorList>
    </citation>
    <scope>NUCLEOTIDE SEQUENCE [LARGE SCALE GENOMIC DNA]</scope>
    <source>
        <strain evidence="1 2">DY32-46</strain>
    </source>
</reference>
<sequence>MTVPLSRHRPGRIDAGRWSLHGSGGSIVHAGQPMARATSPPSPGQLLRLPVSAAPLLLRIPVTSPTWAESLPPMPTGAGITVAFSDPDVEAEHGDAVALLGYPSVGVLPPSTELPPSIDLLIPRTAADRWPLWRDAVLSAGGRVWDLAFGPVAMKLASAVAVHERD</sequence>
<organism evidence="1 2">
    <name type="scientific">Euzebya pacifica</name>
    <dbReference type="NCBI Taxonomy" id="1608957"/>
    <lineage>
        <taxon>Bacteria</taxon>
        <taxon>Bacillati</taxon>
        <taxon>Actinomycetota</taxon>
        <taxon>Nitriliruptoria</taxon>
        <taxon>Euzebyales</taxon>
    </lineage>
</organism>
<name>A0A346Y055_9ACTN</name>
<protein>
    <submittedName>
        <fullName evidence="1">Uncharacterized protein</fullName>
    </submittedName>
</protein>
<accession>A0A346Y055</accession>
<dbReference type="Proteomes" id="UP000264006">
    <property type="component" value="Chromosome"/>
</dbReference>
<evidence type="ECO:0000313" key="2">
    <source>
        <dbReference type="Proteomes" id="UP000264006"/>
    </source>
</evidence>
<dbReference type="EMBL" id="CP031165">
    <property type="protein sequence ID" value="AXV07852.1"/>
    <property type="molecule type" value="Genomic_DNA"/>
</dbReference>